<proteinExistence type="predicted"/>
<reference evidence="1" key="1">
    <citation type="submission" date="2023-07" db="EMBL/GenBank/DDBJ databases">
        <title>draft genome sequence of fig (Ficus carica).</title>
        <authorList>
            <person name="Takahashi T."/>
            <person name="Nishimura K."/>
        </authorList>
    </citation>
    <scope>NUCLEOTIDE SEQUENCE</scope>
</reference>
<accession>A0AA88JFF4</accession>
<protein>
    <submittedName>
        <fullName evidence="1">Uncharacterized protein</fullName>
    </submittedName>
</protein>
<sequence length="86" mass="9591">MAVQFEPKSFGIPVRIEMASDPLYSKPRWVDCSPTFPCASASSISTSVREYCRCPCRCPCAVACCQLLCSLLLHPIHRRLLSRRSG</sequence>
<dbReference type="AlphaFoldDB" id="A0AA88JFF4"/>
<dbReference type="EMBL" id="BTGU01012907">
    <property type="protein sequence ID" value="GMN72394.1"/>
    <property type="molecule type" value="Genomic_DNA"/>
</dbReference>
<name>A0AA88JFF4_FICCA</name>
<gene>
    <name evidence="1" type="ORF">TIFTF001_053548</name>
</gene>
<keyword evidence="2" id="KW-1185">Reference proteome</keyword>
<dbReference type="Proteomes" id="UP001187192">
    <property type="component" value="Unassembled WGS sequence"/>
</dbReference>
<evidence type="ECO:0000313" key="1">
    <source>
        <dbReference type="EMBL" id="GMN72394.1"/>
    </source>
</evidence>
<organism evidence="1 2">
    <name type="scientific">Ficus carica</name>
    <name type="common">Common fig</name>
    <dbReference type="NCBI Taxonomy" id="3494"/>
    <lineage>
        <taxon>Eukaryota</taxon>
        <taxon>Viridiplantae</taxon>
        <taxon>Streptophyta</taxon>
        <taxon>Embryophyta</taxon>
        <taxon>Tracheophyta</taxon>
        <taxon>Spermatophyta</taxon>
        <taxon>Magnoliopsida</taxon>
        <taxon>eudicotyledons</taxon>
        <taxon>Gunneridae</taxon>
        <taxon>Pentapetalae</taxon>
        <taxon>rosids</taxon>
        <taxon>fabids</taxon>
        <taxon>Rosales</taxon>
        <taxon>Moraceae</taxon>
        <taxon>Ficeae</taxon>
        <taxon>Ficus</taxon>
    </lineage>
</organism>
<comment type="caution">
    <text evidence="1">The sequence shown here is derived from an EMBL/GenBank/DDBJ whole genome shotgun (WGS) entry which is preliminary data.</text>
</comment>
<evidence type="ECO:0000313" key="2">
    <source>
        <dbReference type="Proteomes" id="UP001187192"/>
    </source>
</evidence>